<feature type="region of interest" description="Disordered" evidence="1">
    <location>
        <begin position="141"/>
        <end position="160"/>
    </location>
</feature>
<feature type="compositionally biased region" description="Polar residues" evidence="1">
    <location>
        <begin position="360"/>
        <end position="373"/>
    </location>
</feature>
<protein>
    <submittedName>
        <fullName evidence="2">Uncharacterized protein</fullName>
    </submittedName>
</protein>
<feature type="region of interest" description="Disordered" evidence="1">
    <location>
        <begin position="360"/>
        <end position="405"/>
    </location>
</feature>
<evidence type="ECO:0000256" key="1">
    <source>
        <dbReference type="SAM" id="MobiDB-lite"/>
    </source>
</evidence>
<feature type="region of interest" description="Disordered" evidence="1">
    <location>
        <begin position="205"/>
        <end position="277"/>
    </location>
</feature>
<feature type="region of interest" description="Disordered" evidence="1">
    <location>
        <begin position="1"/>
        <end position="42"/>
    </location>
</feature>
<name>A0ABR4IS00_9EURO</name>
<dbReference type="EMBL" id="JBFXLS010000012">
    <property type="protein sequence ID" value="KAL2830540.1"/>
    <property type="molecule type" value="Genomic_DNA"/>
</dbReference>
<feature type="region of interest" description="Disordered" evidence="1">
    <location>
        <begin position="443"/>
        <end position="483"/>
    </location>
</feature>
<feature type="region of interest" description="Disordered" evidence="1">
    <location>
        <begin position="531"/>
        <end position="614"/>
    </location>
</feature>
<sequence length="653" mass="71212">MPLRRPTPPLRLETSPSLDPGLEDYGLAGSDDELDKNQRSAQRRRIERLGEAYLQGTSLFILSASLRGPLDKGWVNPWKKNRRRMTENVIHDGPTEQPVIPETNSGKRQNYHSPSVSRSSATPKASSRHNHGREGVLKLDANHQVSGLRTAEPNSQSPRFTRYNLADAKWLRKDNVSTRFQAIDPPTSPSTGISSRHLKTKGVAISSGSTGRSAKAGHESIKSSSSYRSKHAKHTEGSSRPQSAASNGQRYTPTSKEQQGGSQFNKDDGPVHVVSSSSQLPKFEYRLKQQHKCIVKPENLSSPNSDETHSHQALSVGLADATSNEAENSHQRSPSRHGAQAGELGAKDQPDLEVSLNLTNSSNTIQNPSSTNLEKAVFTNPKNGTASDNNLPSAQHAQGNPPIHDNLTSLYSIAVSKATSNRTDDHNTDQQFSTQAALMDAQRSFQNDLRSPERSPVISARKRRASHDSDNYSPNAVNITPFHRMNAPDRVIADRSGTPTSGIVPMMSTQYMMDAATPFIFSTEKKTGFRVLSPEKGRSQTKKRKTTSFALPSPSEAPSERSKPDEDYAESVMQQPLEDARGSPHGSPQSALPTTLTGTTPPTAQEGQGADSFNLSQAIAEAGSWLQQSFDINKDITQCNMKLPQLYPADAAH</sequence>
<dbReference type="Proteomes" id="UP001610335">
    <property type="component" value="Unassembled WGS sequence"/>
</dbReference>
<feature type="region of interest" description="Disordered" evidence="1">
    <location>
        <begin position="321"/>
        <end position="344"/>
    </location>
</feature>
<feature type="compositionally biased region" description="Polar residues" evidence="1">
    <location>
        <begin position="380"/>
        <end position="398"/>
    </location>
</feature>
<feature type="compositionally biased region" description="Low complexity" evidence="1">
    <location>
        <begin position="592"/>
        <end position="603"/>
    </location>
</feature>
<feature type="compositionally biased region" description="Polar residues" evidence="1">
    <location>
        <begin position="102"/>
        <end position="125"/>
    </location>
</feature>
<gene>
    <name evidence="2" type="ORF">BDW59DRAFT_141081</name>
</gene>
<reference evidence="2 3" key="1">
    <citation type="submission" date="2024-07" db="EMBL/GenBank/DDBJ databases">
        <title>Section-level genome sequencing and comparative genomics of Aspergillus sections Usti and Cavernicolus.</title>
        <authorList>
            <consortium name="Lawrence Berkeley National Laboratory"/>
            <person name="Nybo J.L."/>
            <person name="Vesth T.C."/>
            <person name="Theobald S."/>
            <person name="Frisvad J.C."/>
            <person name="Larsen T.O."/>
            <person name="Kjaerboelling I."/>
            <person name="Rothschild-Mancinelli K."/>
            <person name="Lyhne E.K."/>
            <person name="Kogle M.E."/>
            <person name="Barry K."/>
            <person name="Clum A."/>
            <person name="Na H."/>
            <person name="Ledsgaard L."/>
            <person name="Lin J."/>
            <person name="Lipzen A."/>
            <person name="Kuo A."/>
            <person name="Riley R."/>
            <person name="Mondo S."/>
            <person name="LaButti K."/>
            <person name="Haridas S."/>
            <person name="Pangalinan J."/>
            <person name="Salamov A.A."/>
            <person name="Simmons B.A."/>
            <person name="Magnuson J.K."/>
            <person name="Chen J."/>
            <person name="Drula E."/>
            <person name="Henrissat B."/>
            <person name="Wiebenga A."/>
            <person name="Lubbers R.J."/>
            <person name="Gomes A.C."/>
            <person name="Makela M.R."/>
            <person name="Stajich J."/>
            <person name="Grigoriev I.V."/>
            <person name="Mortensen U.H."/>
            <person name="De vries R.P."/>
            <person name="Baker S.E."/>
            <person name="Andersen M.R."/>
        </authorList>
    </citation>
    <scope>NUCLEOTIDE SEQUENCE [LARGE SCALE GENOMIC DNA]</scope>
    <source>
        <strain evidence="2 3">CBS 600.67</strain>
    </source>
</reference>
<organism evidence="2 3">
    <name type="scientific">Aspergillus cavernicola</name>
    <dbReference type="NCBI Taxonomy" id="176166"/>
    <lineage>
        <taxon>Eukaryota</taxon>
        <taxon>Fungi</taxon>
        <taxon>Dikarya</taxon>
        <taxon>Ascomycota</taxon>
        <taxon>Pezizomycotina</taxon>
        <taxon>Eurotiomycetes</taxon>
        <taxon>Eurotiomycetidae</taxon>
        <taxon>Eurotiales</taxon>
        <taxon>Aspergillaceae</taxon>
        <taxon>Aspergillus</taxon>
        <taxon>Aspergillus subgen. Nidulantes</taxon>
    </lineage>
</organism>
<evidence type="ECO:0000313" key="2">
    <source>
        <dbReference type="EMBL" id="KAL2830540.1"/>
    </source>
</evidence>
<feature type="compositionally biased region" description="Polar residues" evidence="1">
    <location>
        <begin position="238"/>
        <end position="264"/>
    </location>
</feature>
<accession>A0ABR4IS00</accession>
<proteinExistence type="predicted"/>
<keyword evidence="3" id="KW-1185">Reference proteome</keyword>
<evidence type="ECO:0000313" key="3">
    <source>
        <dbReference type="Proteomes" id="UP001610335"/>
    </source>
</evidence>
<feature type="region of interest" description="Disordered" evidence="1">
    <location>
        <begin position="88"/>
        <end position="134"/>
    </location>
</feature>
<feature type="compositionally biased region" description="Polar residues" evidence="1">
    <location>
        <begin position="143"/>
        <end position="159"/>
    </location>
</feature>
<comment type="caution">
    <text evidence="2">The sequence shown here is derived from an EMBL/GenBank/DDBJ whole genome shotgun (WGS) entry which is preliminary data.</text>
</comment>